<evidence type="ECO:0000259" key="1">
    <source>
        <dbReference type="Pfam" id="PF00248"/>
    </source>
</evidence>
<protein>
    <submittedName>
        <fullName evidence="2">Aldo/keto reductase</fullName>
    </submittedName>
</protein>
<dbReference type="PRINTS" id="PR00069">
    <property type="entry name" value="ALDKETRDTASE"/>
</dbReference>
<dbReference type="Proteomes" id="UP000677668">
    <property type="component" value="Chromosome 2"/>
</dbReference>
<dbReference type="RefSeq" id="WP_211423382.1">
    <property type="nucleotide sequence ID" value="NZ_CP072643.1"/>
</dbReference>
<evidence type="ECO:0000313" key="3">
    <source>
        <dbReference type="Proteomes" id="UP000677668"/>
    </source>
</evidence>
<name>A0ABX8B607_9BACT</name>
<dbReference type="CDD" id="cd19095">
    <property type="entry name" value="AKR_PA4992-like"/>
    <property type="match status" value="1"/>
</dbReference>
<feature type="domain" description="NADP-dependent oxidoreductase" evidence="1">
    <location>
        <begin position="16"/>
        <end position="285"/>
    </location>
</feature>
<dbReference type="InterPro" id="IPR053135">
    <property type="entry name" value="AKR2_Oxidoreductase"/>
</dbReference>
<gene>
    <name evidence="2" type="ORF">J8C05_14065</name>
</gene>
<dbReference type="Pfam" id="PF00248">
    <property type="entry name" value="Aldo_ket_red"/>
    <property type="match status" value="1"/>
</dbReference>
<dbReference type="EMBL" id="CP072643">
    <property type="protein sequence ID" value="QUV95145.1"/>
    <property type="molecule type" value="Genomic_DNA"/>
</dbReference>
<dbReference type="Gene3D" id="3.20.20.100">
    <property type="entry name" value="NADP-dependent oxidoreductase domain"/>
    <property type="match status" value="1"/>
</dbReference>
<sequence>MEYRQLGHTGMRVSALGFGGAEIGFTPGITQGQVTALITAALDTGLNVVDTAAAYQTSEALLGVALQGRRSEVFIFTKCGATEGFTRYDWSTEGILSHISESLRRLRTDYLDLVQLHSCDAATLRQGDAILGLQRAREKGWTRYIGYSGDGEAARLAVTMGVFDTLQTSISIADQEALELTLPLARERQMGVIAKRPIANAAWRTGRKPKDPYHHVYWERLQKLNYPFLAWEVDAAVGYALRFTLSQPGVHTAIVGTTQPGRWESNARQLLAGPLSEAEIAAIRERWHAVADASWVGQV</sequence>
<accession>A0ABX8B607</accession>
<evidence type="ECO:0000313" key="2">
    <source>
        <dbReference type="EMBL" id="QUV95145.1"/>
    </source>
</evidence>
<keyword evidence="3" id="KW-1185">Reference proteome</keyword>
<dbReference type="SUPFAM" id="SSF51430">
    <property type="entry name" value="NAD(P)-linked oxidoreductase"/>
    <property type="match status" value="1"/>
</dbReference>
<dbReference type="InterPro" id="IPR036812">
    <property type="entry name" value="NAD(P)_OxRdtase_dom_sf"/>
</dbReference>
<dbReference type="PANTHER" id="PTHR43312">
    <property type="entry name" value="D-THREO-ALDOSE 1-DEHYDROGENASE"/>
    <property type="match status" value="1"/>
</dbReference>
<reference evidence="2 3" key="1">
    <citation type="submission" date="2021-03" db="EMBL/GenBank/DDBJ databases">
        <title>Genomic and phenotypic characterization of Chloracidobacterium isolates provides evidence for multiple species.</title>
        <authorList>
            <person name="Saini M.K."/>
            <person name="Costas A.M.G."/>
            <person name="Tank M."/>
            <person name="Bryant D.A."/>
        </authorList>
    </citation>
    <scope>NUCLEOTIDE SEQUENCE [LARGE SCALE GENOMIC DNA]</scope>
    <source>
        <strain evidence="2 3">N</strain>
    </source>
</reference>
<dbReference type="PANTHER" id="PTHR43312:SF1">
    <property type="entry name" value="NADP-DEPENDENT OXIDOREDUCTASE DOMAIN-CONTAINING PROTEIN"/>
    <property type="match status" value="1"/>
</dbReference>
<dbReference type="InterPro" id="IPR020471">
    <property type="entry name" value="AKR"/>
</dbReference>
<dbReference type="InterPro" id="IPR023210">
    <property type="entry name" value="NADP_OxRdtase_dom"/>
</dbReference>
<organism evidence="2 3">
    <name type="scientific">Chloracidobacterium sp. N</name>
    <dbReference type="NCBI Taxonomy" id="2821540"/>
    <lineage>
        <taxon>Bacteria</taxon>
        <taxon>Pseudomonadati</taxon>
        <taxon>Acidobacteriota</taxon>
        <taxon>Terriglobia</taxon>
        <taxon>Terriglobales</taxon>
        <taxon>Acidobacteriaceae</taxon>
        <taxon>Chloracidobacterium</taxon>
        <taxon>Chloracidobacterium aggregatum</taxon>
    </lineage>
</organism>
<proteinExistence type="predicted"/>